<evidence type="ECO:0000256" key="1">
    <source>
        <dbReference type="ARBA" id="ARBA00022490"/>
    </source>
</evidence>
<evidence type="ECO:0000256" key="2">
    <source>
        <dbReference type="ARBA" id="ARBA00022785"/>
    </source>
</evidence>
<dbReference type="EC" id="1.7.1.13" evidence="6"/>
<protein>
    <submittedName>
        <fullName evidence="6">NADPH-dependent 7-cyano-7-deazaguanine reductase QueF</fullName>
        <ecNumber evidence="6">1.7.1.13</ecNumber>
    </submittedName>
</protein>
<evidence type="ECO:0000313" key="6">
    <source>
        <dbReference type="EMBL" id="MCX2976538.1"/>
    </source>
</evidence>
<evidence type="ECO:0000259" key="5">
    <source>
        <dbReference type="Pfam" id="PF14819"/>
    </source>
</evidence>
<reference evidence="6" key="1">
    <citation type="submission" date="2019-02" db="EMBL/GenBank/DDBJ databases">
        <authorList>
            <person name="Li S.-H."/>
        </authorList>
    </citation>
    <scope>NUCLEOTIDE SEQUENCE</scope>
    <source>
        <strain evidence="6">IMCC11814</strain>
    </source>
</reference>
<dbReference type="PIRSF" id="PIRSF004750">
    <property type="entry name" value="Nitrile_oxidored_YqcD_prd"/>
    <property type="match status" value="1"/>
</dbReference>
<dbReference type="PANTHER" id="PTHR34354:SF1">
    <property type="entry name" value="NADPH-DEPENDENT 7-CYANO-7-DEAZAGUANINE REDUCTASE"/>
    <property type="match status" value="1"/>
</dbReference>
<keyword evidence="7" id="KW-1185">Reference proteome</keyword>
<keyword evidence="2" id="KW-0671">Queuosine biosynthesis</keyword>
<evidence type="ECO:0000256" key="4">
    <source>
        <dbReference type="ARBA" id="ARBA00023002"/>
    </source>
</evidence>
<dbReference type="InterPro" id="IPR029139">
    <property type="entry name" value="QueF_N"/>
</dbReference>
<accession>A0ABT3T2R9</accession>
<sequence>MLLGKVTPVVDVYSPELLHPMPRQFGRDSLLINGPLPFHGVDLWHAYELSWLNLEGKPEARVGRFTVPADSPNLVESKSLKLYLNSLNNMRFESEEAFSATVISDVGAVAGVSVSLELWGVNDQSISGAALAGDCIDSEACADPESGCAVSLRIDGDAWVEERLFSHLMRSLCPITGQPDWATLWLHYRGPRLDRGTLLQYIVSYRQHQEFHEQCAERIFLDIYHLLAPDFLHLQAFYTRRGGLDITPFRSSELDARAQGRIARQ</sequence>
<proteinExistence type="predicted"/>
<dbReference type="Proteomes" id="UP001143304">
    <property type="component" value="Unassembled WGS sequence"/>
</dbReference>
<dbReference type="EMBL" id="SHNO01000001">
    <property type="protein sequence ID" value="MCX2976538.1"/>
    <property type="molecule type" value="Genomic_DNA"/>
</dbReference>
<name>A0ABT3T2R9_9GAMM</name>
<keyword evidence="3" id="KW-0521">NADP</keyword>
<keyword evidence="1" id="KW-0963">Cytoplasm</keyword>
<dbReference type="NCBIfam" id="TIGR03138">
    <property type="entry name" value="QueF"/>
    <property type="match status" value="1"/>
</dbReference>
<evidence type="ECO:0000313" key="7">
    <source>
        <dbReference type="Proteomes" id="UP001143304"/>
    </source>
</evidence>
<comment type="caution">
    <text evidence="6">The sequence shown here is derived from an EMBL/GenBank/DDBJ whole genome shotgun (WGS) entry which is preliminary data.</text>
</comment>
<dbReference type="GO" id="GO:0033739">
    <property type="term" value="F:preQ1 synthase activity"/>
    <property type="evidence" value="ECO:0007669"/>
    <property type="project" value="UniProtKB-EC"/>
</dbReference>
<dbReference type="InterPro" id="IPR029500">
    <property type="entry name" value="QueF"/>
</dbReference>
<dbReference type="InterPro" id="IPR050084">
    <property type="entry name" value="NADPH_dep_7-cyano-7-deazaG_red"/>
</dbReference>
<dbReference type="Pfam" id="PF14489">
    <property type="entry name" value="QueF"/>
    <property type="match status" value="1"/>
</dbReference>
<dbReference type="Gene3D" id="3.30.1130.10">
    <property type="match status" value="2"/>
</dbReference>
<dbReference type="InterPro" id="IPR016428">
    <property type="entry name" value="QueF_type2"/>
</dbReference>
<evidence type="ECO:0000256" key="3">
    <source>
        <dbReference type="ARBA" id="ARBA00022857"/>
    </source>
</evidence>
<organism evidence="6 7">
    <name type="scientific">Candidatus Marimicrobium litorale</name>
    <dbReference type="NCBI Taxonomy" id="2518991"/>
    <lineage>
        <taxon>Bacteria</taxon>
        <taxon>Pseudomonadati</taxon>
        <taxon>Pseudomonadota</taxon>
        <taxon>Gammaproteobacteria</taxon>
        <taxon>Cellvibrionales</taxon>
        <taxon>Halieaceae</taxon>
        <taxon>Marimicrobium</taxon>
    </lineage>
</organism>
<dbReference type="Pfam" id="PF14819">
    <property type="entry name" value="QueF_N"/>
    <property type="match status" value="1"/>
</dbReference>
<dbReference type="SUPFAM" id="SSF55620">
    <property type="entry name" value="Tetrahydrobiopterin biosynthesis enzymes-like"/>
    <property type="match status" value="1"/>
</dbReference>
<gene>
    <name evidence="6" type="primary">queF</name>
    <name evidence="6" type="ORF">EYC82_04130</name>
</gene>
<dbReference type="InterPro" id="IPR043133">
    <property type="entry name" value="GTP-CH-I_C/QueF"/>
</dbReference>
<keyword evidence="4 6" id="KW-0560">Oxidoreductase</keyword>
<dbReference type="PANTHER" id="PTHR34354">
    <property type="entry name" value="NADPH-DEPENDENT 7-CYANO-7-DEAZAGUANINE REDUCTASE"/>
    <property type="match status" value="1"/>
</dbReference>
<feature type="domain" description="NADPH-dependent 7-cyano-7-deazaguanine reductase N-terminal" evidence="5">
    <location>
        <begin position="11"/>
        <end position="117"/>
    </location>
</feature>